<dbReference type="InterPro" id="IPR001962">
    <property type="entry name" value="Asn_synthase"/>
</dbReference>
<dbReference type="InterPro" id="IPR033738">
    <property type="entry name" value="AsnB_N"/>
</dbReference>
<dbReference type="InterPro" id="IPR006426">
    <property type="entry name" value="Asn_synth_AEB"/>
</dbReference>
<dbReference type="GO" id="GO:0004066">
    <property type="term" value="F:asparagine synthase (glutamine-hydrolyzing) activity"/>
    <property type="evidence" value="ECO:0007669"/>
    <property type="project" value="UniProtKB-EC"/>
</dbReference>
<feature type="active site" description="For GATase activity" evidence="8">
    <location>
        <position position="2"/>
    </location>
</feature>
<evidence type="ECO:0000313" key="13">
    <source>
        <dbReference type="Proteomes" id="UP000186313"/>
    </source>
</evidence>
<evidence type="ECO:0000256" key="6">
    <source>
        <dbReference type="ARBA" id="ARBA00022962"/>
    </source>
</evidence>
<accession>A0A1Q9HB71</accession>
<name>A0A1Q9HB71_9VIBR</name>
<gene>
    <name evidence="12" type="ORF">BIY22_12275</name>
</gene>
<dbReference type="Pfam" id="PF00733">
    <property type="entry name" value="Asn_synthase"/>
    <property type="match status" value="1"/>
</dbReference>
<keyword evidence="8" id="KW-0061">Asparagine biosynthesis</keyword>
<comment type="caution">
    <text evidence="12">The sequence shown here is derived from an EMBL/GenBank/DDBJ whole genome shotgun (WGS) entry which is preliminary data.</text>
</comment>
<dbReference type="SUPFAM" id="SSF56235">
    <property type="entry name" value="N-terminal nucleophile aminohydrolases (Ntn hydrolases)"/>
    <property type="match status" value="1"/>
</dbReference>
<evidence type="ECO:0000256" key="7">
    <source>
        <dbReference type="ARBA" id="ARBA00048741"/>
    </source>
</evidence>
<dbReference type="AlphaFoldDB" id="A0A1Q9HB71"/>
<dbReference type="RefSeq" id="WP_075710396.1">
    <property type="nucleotide sequence ID" value="NZ_MJMJ01000043.1"/>
</dbReference>
<evidence type="ECO:0000256" key="4">
    <source>
        <dbReference type="ARBA" id="ARBA00022741"/>
    </source>
</evidence>
<keyword evidence="6 8" id="KW-0315">Glutamine amidotransferase</keyword>
<dbReference type="CDD" id="cd00712">
    <property type="entry name" value="AsnB"/>
    <property type="match status" value="1"/>
</dbReference>
<keyword evidence="4 9" id="KW-0547">Nucleotide-binding</keyword>
<evidence type="ECO:0000256" key="3">
    <source>
        <dbReference type="ARBA" id="ARBA00012737"/>
    </source>
</evidence>
<feature type="site" description="Important for beta-aspartyl-AMP intermediate formation" evidence="10">
    <location>
        <position position="373"/>
    </location>
</feature>
<dbReference type="OrthoDB" id="9763290at2"/>
<keyword evidence="8" id="KW-0028">Amino-acid biosynthesis</keyword>
<dbReference type="InterPro" id="IPR014729">
    <property type="entry name" value="Rossmann-like_a/b/a_fold"/>
</dbReference>
<dbReference type="InterPro" id="IPR029055">
    <property type="entry name" value="Ntn_hydrolases_N"/>
</dbReference>
<dbReference type="GO" id="GO:0005524">
    <property type="term" value="F:ATP binding"/>
    <property type="evidence" value="ECO:0007669"/>
    <property type="project" value="UniProtKB-KW"/>
</dbReference>
<sequence>MCGITGFVSFAPRHDDYLKKTVMAMNDTLHHRGPDSDGHWLDPPNGLALGHRRLSIQDLSSAGRQPMVSDSGRYQMVFNGEIYNHLTLRKELAKGNWRGHSDTETILACIEQWGLQPALARFTGMFALALWDSQLQRLFLARDRLGEKPIYYGLHNGSFMFASELKALKPHPDFSAQIDRDSLGLYMRHCNVPAPYCIYQNTWKLMPGMLLSVDSSLNIEKVSYWSATDVINQSRSDLFRGTAQQAVDELDQLLTQSVNRQIISDVPLGAFLSGGVDSTTIVALMQAHSSNPVKTFTIGFEDKAFNEAEHAKLVAKHLGTEHTEFYVSSQDALNVIPSLHQIYDEPFADSSQIPTFLVSQMARQYVTVALSGDGGDELFSGYDRHSFSEQQWPTIRKLPLLARTPIAKGIKLLSPAQLDRLTSILPRSVGAKLSGDKLHKVANVISAHDDKALYNNILSQWHDPTSLVLESSERSTVWTENQLSDELSAPELMMALDMQSYLPDDILTKVDRAAMSVSLETRVPMLDHQLVEFAWRLPISIKLKDGVTKWPLRELLYRYVPKELIDRPKMGFSLPLDDWLRGPLKEWADSLLHPARLKDEGYLNEKLVSDIWLQHLSGKQNHTKKLWCVLMFQQWLENEQLDGRH</sequence>
<dbReference type="NCBIfam" id="TIGR01536">
    <property type="entry name" value="asn_synth_AEB"/>
    <property type="match status" value="1"/>
</dbReference>
<dbReference type="Proteomes" id="UP000186313">
    <property type="component" value="Unassembled WGS sequence"/>
</dbReference>
<dbReference type="PROSITE" id="PS51278">
    <property type="entry name" value="GATASE_TYPE_2"/>
    <property type="match status" value="1"/>
</dbReference>
<evidence type="ECO:0000259" key="11">
    <source>
        <dbReference type="PROSITE" id="PS51278"/>
    </source>
</evidence>
<dbReference type="InterPro" id="IPR017932">
    <property type="entry name" value="GATase_2_dom"/>
</dbReference>
<comment type="catalytic activity">
    <reaction evidence="7">
        <text>L-aspartate + L-glutamine + ATP + H2O = L-asparagine + L-glutamate + AMP + diphosphate + H(+)</text>
        <dbReference type="Rhea" id="RHEA:12228"/>
        <dbReference type="ChEBI" id="CHEBI:15377"/>
        <dbReference type="ChEBI" id="CHEBI:15378"/>
        <dbReference type="ChEBI" id="CHEBI:29985"/>
        <dbReference type="ChEBI" id="CHEBI:29991"/>
        <dbReference type="ChEBI" id="CHEBI:30616"/>
        <dbReference type="ChEBI" id="CHEBI:33019"/>
        <dbReference type="ChEBI" id="CHEBI:58048"/>
        <dbReference type="ChEBI" id="CHEBI:58359"/>
        <dbReference type="ChEBI" id="CHEBI:456215"/>
        <dbReference type="EC" id="6.3.5.4"/>
    </reaction>
</comment>
<dbReference type="PIRSF" id="PIRSF001589">
    <property type="entry name" value="Asn_synthetase_glu-h"/>
    <property type="match status" value="1"/>
</dbReference>
<evidence type="ECO:0000256" key="8">
    <source>
        <dbReference type="PIRSR" id="PIRSR001589-1"/>
    </source>
</evidence>
<dbReference type="Gene3D" id="3.60.20.10">
    <property type="entry name" value="Glutamine Phosphoribosylpyrophosphate, subunit 1, domain 1"/>
    <property type="match status" value="1"/>
</dbReference>
<feature type="binding site" evidence="9">
    <location>
        <position position="102"/>
    </location>
    <ligand>
        <name>L-glutamine</name>
        <dbReference type="ChEBI" id="CHEBI:58359"/>
    </ligand>
</feature>
<evidence type="ECO:0000313" key="12">
    <source>
        <dbReference type="EMBL" id="OLQ86416.1"/>
    </source>
</evidence>
<evidence type="ECO:0000256" key="1">
    <source>
        <dbReference type="ARBA" id="ARBA00005187"/>
    </source>
</evidence>
<reference evidence="12 13" key="1">
    <citation type="submission" date="2016-09" db="EMBL/GenBank/DDBJ databases">
        <title>Genomic Taxonomy of the Vibrionaceae.</title>
        <authorList>
            <person name="Gonzalez-Castillo A."/>
            <person name="Gomez-Gil B."/>
            <person name="Enciso-Ibarra K."/>
        </authorList>
    </citation>
    <scope>NUCLEOTIDE SEQUENCE [LARGE SCALE GENOMIC DNA]</scope>
    <source>
        <strain evidence="12 13">CAIM 703</strain>
    </source>
</reference>
<comment type="similarity">
    <text evidence="2">Belongs to the asparagine synthetase family.</text>
</comment>
<dbReference type="InterPro" id="IPR051786">
    <property type="entry name" value="ASN_synthetase/amidase"/>
</dbReference>
<evidence type="ECO:0000256" key="10">
    <source>
        <dbReference type="PIRSR" id="PIRSR001589-3"/>
    </source>
</evidence>
<evidence type="ECO:0000256" key="5">
    <source>
        <dbReference type="ARBA" id="ARBA00022840"/>
    </source>
</evidence>
<dbReference type="CDD" id="cd01991">
    <property type="entry name" value="Asn_synthase_B_C"/>
    <property type="match status" value="1"/>
</dbReference>
<dbReference type="EMBL" id="MJMJ01000043">
    <property type="protein sequence ID" value="OLQ86416.1"/>
    <property type="molecule type" value="Genomic_DNA"/>
</dbReference>
<dbReference type="GO" id="GO:0006529">
    <property type="term" value="P:asparagine biosynthetic process"/>
    <property type="evidence" value="ECO:0007669"/>
    <property type="project" value="UniProtKB-KW"/>
</dbReference>
<keyword evidence="5 9" id="KW-0067">ATP-binding</keyword>
<dbReference type="PANTHER" id="PTHR43284:SF1">
    <property type="entry name" value="ASPARAGINE SYNTHETASE"/>
    <property type="match status" value="1"/>
</dbReference>
<feature type="binding site" evidence="9">
    <location>
        <position position="298"/>
    </location>
    <ligand>
        <name>ATP</name>
        <dbReference type="ChEBI" id="CHEBI:30616"/>
    </ligand>
</feature>
<dbReference type="SUPFAM" id="SSF52402">
    <property type="entry name" value="Adenine nucleotide alpha hydrolases-like"/>
    <property type="match status" value="1"/>
</dbReference>
<dbReference type="PANTHER" id="PTHR43284">
    <property type="entry name" value="ASPARAGINE SYNTHETASE (GLUTAMINE-HYDROLYZING)"/>
    <property type="match status" value="1"/>
</dbReference>
<feature type="binding site" evidence="9">
    <location>
        <begin position="371"/>
        <end position="372"/>
    </location>
    <ligand>
        <name>ATP</name>
        <dbReference type="ChEBI" id="CHEBI:30616"/>
    </ligand>
</feature>
<feature type="domain" description="Glutamine amidotransferase type-2" evidence="11">
    <location>
        <begin position="2"/>
        <end position="216"/>
    </location>
</feature>
<dbReference type="GO" id="GO:0005829">
    <property type="term" value="C:cytosol"/>
    <property type="evidence" value="ECO:0007669"/>
    <property type="project" value="TreeGrafter"/>
</dbReference>
<evidence type="ECO:0000256" key="9">
    <source>
        <dbReference type="PIRSR" id="PIRSR001589-2"/>
    </source>
</evidence>
<evidence type="ECO:0000256" key="2">
    <source>
        <dbReference type="ARBA" id="ARBA00005752"/>
    </source>
</evidence>
<dbReference type="EC" id="6.3.5.4" evidence="3"/>
<protein>
    <recommendedName>
        <fullName evidence="3">asparagine synthase (glutamine-hydrolyzing)</fullName>
        <ecNumber evidence="3">6.3.5.4</ecNumber>
    </recommendedName>
</protein>
<organism evidence="12 13">
    <name type="scientific">Vibrio panuliri</name>
    <dbReference type="NCBI Taxonomy" id="1381081"/>
    <lineage>
        <taxon>Bacteria</taxon>
        <taxon>Pseudomonadati</taxon>
        <taxon>Pseudomonadota</taxon>
        <taxon>Gammaproteobacteria</taxon>
        <taxon>Vibrionales</taxon>
        <taxon>Vibrionaceae</taxon>
        <taxon>Vibrio</taxon>
    </lineage>
</organism>
<dbReference type="Pfam" id="PF13537">
    <property type="entry name" value="GATase_7"/>
    <property type="match status" value="1"/>
</dbReference>
<comment type="pathway">
    <text evidence="1">Amino-acid biosynthesis; L-asparagine biosynthesis; L-asparagine from L-aspartate (L-Gln route): step 1/1.</text>
</comment>
<proteinExistence type="inferred from homology"/>
<dbReference type="Gene3D" id="3.40.50.620">
    <property type="entry name" value="HUPs"/>
    <property type="match status" value="1"/>
</dbReference>
<dbReference type="STRING" id="1381081.BIY22_12275"/>